<dbReference type="GeneID" id="108428753"/>
<reference evidence="2" key="2">
    <citation type="submission" date="2025-08" db="UniProtKB">
        <authorList>
            <consortium name="Ensembl"/>
        </authorList>
    </citation>
    <scope>IDENTIFICATION</scope>
</reference>
<sequence length="149" mass="16412">MGNGVTKALDKWGLNPRKLSLKRSAKRAPRAPAPSHQPADAHIYDQVAADPEYAQVNKKKKTDADDLHYADIQMLQSGHTTGRERQRAAPVNNSSTEYATIDFLKSGFKTHSSPEPADILIPPGELQRPVAKPRSVQKKRASSHHSVMV</sequence>
<feature type="region of interest" description="Disordered" evidence="1">
    <location>
        <begin position="16"/>
        <end position="41"/>
    </location>
</feature>
<accession>A0A3B4E0U2</accession>
<name>A0A3B4E0U2_PYGNA</name>
<feature type="region of interest" description="Disordered" evidence="1">
    <location>
        <begin position="110"/>
        <end position="149"/>
    </location>
</feature>
<protein>
    <submittedName>
        <fullName evidence="2">Uncharacterized protein</fullName>
    </submittedName>
</protein>
<keyword evidence="3" id="KW-1185">Reference proteome</keyword>
<dbReference type="InterPro" id="IPR028106">
    <property type="entry name" value="DUF4578"/>
</dbReference>
<evidence type="ECO:0000313" key="2">
    <source>
        <dbReference type="Ensembl" id="ENSPNAP00000028869.2"/>
    </source>
</evidence>
<organism evidence="2 3">
    <name type="scientific">Pygocentrus nattereri</name>
    <name type="common">Red-bellied piranha</name>
    <dbReference type="NCBI Taxonomy" id="42514"/>
    <lineage>
        <taxon>Eukaryota</taxon>
        <taxon>Metazoa</taxon>
        <taxon>Chordata</taxon>
        <taxon>Craniata</taxon>
        <taxon>Vertebrata</taxon>
        <taxon>Euteleostomi</taxon>
        <taxon>Actinopterygii</taxon>
        <taxon>Neopterygii</taxon>
        <taxon>Teleostei</taxon>
        <taxon>Ostariophysi</taxon>
        <taxon>Characiformes</taxon>
        <taxon>Characoidei</taxon>
        <taxon>Pygocentrus</taxon>
    </lineage>
</organism>
<proteinExistence type="predicted"/>
<dbReference type="PANTHER" id="PTHR37342:SF1">
    <property type="entry name" value="CHROMOSOME 11 OPEN READING FRAME 52"/>
    <property type="match status" value="1"/>
</dbReference>
<dbReference type="PANTHER" id="PTHR37342">
    <property type="entry name" value="HYPOTHETICAL PROTEIN LOC689959"/>
    <property type="match status" value="1"/>
</dbReference>
<dbReference type="AlphaFoldDB" id="A0A3B4E0U2"/>
<dbReference type="OMA" id="KWGLNPR"/>
<dbReference type="Ensembl" id="ENSPNAT00000015425.2">
    <property type="protein sequence ID" value="ENSPNAP00000028869.2"/>
    <property type="gene ID" value="ENSPNAG00000014708.2"/>
</dbReference>
<reference evidence="2" key="3">
    <citation type="submission" date="2025-09" db="UniProtKB">
        <authorList>
            <consortium name="Ensembl"/>
        </authorList>
    </citation>
    <scope>IDENTIFICATION</scope>
</reference>
<feature type="compositionally biased region" description="Basic residues" evidence="1">
    <location>
        <begin position="19"/>
        <end position="29"/>
    </location>
</feature>
<dbReference type="GO" id="GO:0070062">
    <property type="term" value="C:extracellular exosome"/>
    <property type="evidence" value="ECO:0007669"/>
    <property type="project" value="TreeGrafter"/>
</dbReference>
<evidence type="ECO:0000313" key="3">
    <source>
        <dbReference type="Proteomes" id="UP001501920"/>
    </source>
</evidence>
<dbReference type="Pfam" id="PF15147">
    <property type="entry name" value="DUF4578"/>
    <property type="match status" value="1"/>
</dbReference>
<dbReference type="RefSeq" id="XP_017555509.1">
    <property type="nucleotide sequence ID" value="XM_017700020.2"/>
</dbReference>
<evidence type="ECO:0000256" key="1">
    <source>
        <dbReference type="SAM" id="MobiDB-lite"/>
    </source>
</evidence>
<reference evidence="2 3" key="1">
    <citation type="submission" date="2020-10" db="EMBL/GenBank/DDBJ databases">
        <title>Pygocentrus nattereri (red-bellied piranha) genome, fPygNat1, primary haplotype.</title>
        <authorList>
            <person name="Myers G."/>
            <person name="Meyer A."/>
            <person name="Karagic N."/>
            <person name="Pippel M."/>
            <person name="Winkler S."/>
            <person name="Tracey A."/>
            <person name="Wood J."/>
            <person name="Formenti G."/>
            <person name="Howe K."/>
            <person name="Fedrigo O."/>
            <person name="Jarvis E.D."/>
        </authorList>
    </citation>
    <scope>NUCLEOTIDE SEQUENCE [LARGE SCALE GENOMIC DNA]</scope>
</reference>
<dbReference type="Proteomes" id="UP001501920">
    <property type="component" value="Chromosome 23"/>
</dbReference>
<dbReference type="GeneTree" id="ENSGT00740000117097"/>